<sequence length="211" mass="22912">MRIHSDSFDHRGAIPAEYALGARDAGEVGFARNRNPHLAWDDVPAGTRSFALLCIDSDAPTDPGLVNKAGVEIPVDQPRSEFCHWAMVDLPADLRVIEAGSCSDGVTAHGKRTPPGPAGARQGLNDYTGWFAGDDALAGDWLGYDGPFPPPNDLRPHRYFFRLFALDVDRLDVPDRFTAADALRTMHGHVLAEALVQGHYSLHPDRPAPAL</sequence>
<dbReference type="EMBL" id="OU015430">
    <property type="protein sequence ID" value="CAG4978037.1"/>
    <property type="molecule type" value="Genomic_DNA"/>
</dbReference>
<dbReference type="SUPFAM" id="SSF49777">
    <property type="entry name" value="PEBP-like"/>
    <property type="match status" value="1"/>
</dbReference>
<dbReference type="InterPro" id="IPR005247">
    <property type="entry name" value="YbhB_YbcL/LppC-like"/>
</dbReference>
<keyword evidence="2" id="KW-1185">Reference proteome</keyword>
<dbReference type="Gene3D" id="3.90.280.10">
    <property type="entry name" value="PEBP-like"/>
    <property type="match status" value="1"/>
</dbReference>
<dbReference type="CDD" id="cd00865">
    <property type="entry name" value="PEBP_bact_arch"/>
    <property type="match status" value="1"/>
</dbReference>
<accession>A0ABN7R1Q6</accession>
<dbReference type="NCBIfam" id="TIGR00481">
    <property type="entry name" value="YbhB/YbcL family Raf kinase inhibitor-like protein"/>
    <property type="match status" value="1"/>
</dbReference>
<dbReference type="InterPro" id="IPR008914">
    <property type="entry name" value="PEBP"/>
</dbReference>
<dbReference type="RefSeq" id="WP_215219020.1">
    <property type="nucleotide sequence ID" value="NZ_OU015430.1"/>
</dbReference>
<dbReference type="Pfam" id="PF01161">
    <property type="entry name" value="PBP"/>
    <property type="match status" value="1"/>
</dbReference>
<dbReference type="PANTHER" id="PTHR30289:SF1">
    <property type="entry name" value="PEBP (PHOSPHATIDYLETHANOLAMINE-BINDING PROTEIN) FAMILY PROTEIN"/>
    <property type="match status" value="1"/>
</dbReference>
<protein>
    <recommendedName>
        <fullName evidence="3">YbhB/YbcL family Raf kinase inhibitor-like protein</fullName>
    </recommendedName>
</protein>
<evidence type="ECO:0000313" key="2">
    <source>
        <dbReference type="Proteomes" id="UP000680116"/>
    </source>
</evidence>
<name>A0ABN7R1Q6_9GAMM</name>
<gene>
    <name evidence="1" type="ORF">LYB30171_02551</name>
</gene>
<dbReference type="InterPro" id="IPR036610">
    <property type="entry name" value="PEBP-like_sf"/>
</dbReference>
<dbReference type="Proteomes" id="UP000680116">
    <property type="component" value="Chromosome"/>
</dbReference>
<reference evidence="1 2" key="1">
    <citation type="submission" date="2021-04" db="EMBL/GenBank/DDBJ databases">
        <authorList>
            <person name="Rodrigo-Torres L."/>
            <person name="Arahal R. D."/>
            <person name="Lucena T."/>
        </authorList>
    </citation>
    <scope>NUCLEOTIDE SEQUENCE [LARGE SCALE GENOMIC DNA]</scope>
    <source>
        <strain evidence="1 2">CECT 30171</strain>
    </source>
</reference>
<evidence type="ECO:0000313" key="1">
    <source>
        <dbReference type="EMBL" id="CAG4978037.1"/>
    </source>
</evidence>
<dbReference type="PANTHER" id="PTHR30289">
    <property type="entry name" value="UNCHARACTERIZED PROTEIN YBCL-RELATED"/>
    <property type="match status" value="1"/>
</dbReference>
<proteinExistence type="predicted"/>
<organism evidence="1 2">
    <name type="scientific">Novilysobacter luteus</name>
    <dbReference type="NCBI Taxonomy" id="2822368"/>
    <lineage>
        <taxon>Bacteria</taxon>
        <taxon>Pseudomonadati</taxon>
        <taxon>Pseudomonadota</taxon>
        <taxon>Gammaproteobacteria</taxon>
        <taxon>Lysobacterales</taxon>
        <taxon>Lysobacteraceae</taxon>
        <taxon>Novilysobacter</taxon>
    </lineage>
</organism>
<evidence type="ECO:0008006" key="3">
    <source>
        <dbReference type="Google" id="ProtNLM"/>
    </source>
</evidence>